<reference evidence="3" key="2">
    <citation type="submission" date="2022-06" db="UniProtKB">
        <authorList>
            <consortium name="EnsemblMetazoa"/>
        </authorList>
    </citation>
    <scope>IDENTIFICATION</scope>
    <source>
        <strain evidence="3">PS312</strain>
    </source>
</reference>
<evidence type="ECO:0000256" key="1">
    <source>
        <dbReference type="SAM" id="MobiDB-lite"/>
    </source>
</evidence>
<sequence>MEDLTTNTTVPSHHHDNYAKENKTILRMWHHNHSLTLPFIIMCVITAVFLCFAQISLMLIKRRLNVLKEVTVTISASQLEELIEKKRERDQNMFTISMPPIRGPPSYSSIDLSDDSQADNSYASHP</sequence>
<organism evidence="3 4">
    <name type="scientific">Pristionchus pacificus</name>
    <name type="common">Parasitic nematode worm</name>
    <dbReference type="NCBI Taxonomy" id="54126"/>
    <lineage>
        <taxon>Eukaryota</taxon>
        <taxon>Metazoa</taxon>
        <taxon>Ecdysozoa</taxon>
        <taxon>Nematoda</taxon>
        <taxon>Chromadorea</taxon>
        <taxon>Rhabditida</taxon>
        <taxon>Rhabditina</taxon>
        <taxon>Diplogasteromorpha</taxon>
        <taxon>Diplogasteroidea</taxon>
        <taxon>Neodiplogasteridae</taxon>
        <taxon>Pristionchus</taxon>
    </lineage>
</organism>
<accession>A0A8R1V0K5</accession>
<keyword evidence="2" id="KW-0472">Membrane</keyword>
<dbReference type="EnsemblMetazoa" id="PPA45442.1">
    <property type="protein sequence ID" value="PPA45442.1"/>
    <property type="gene ID" value="WBGene00283811"/>
</dbReference>
<keyword evidence="2" id="KW-0812">Transmembrane</keyword>
<evidence type="ECO:0000256" key="2">
    <source>
        <dbReference type="SAM" id="Phobius"/>
    </source>
</evidence>
<keyword evidence="4" id="KW-1185">Reference proteome</keyword>
<protein>
    <submittedName>
        <fullName evidence="3">Uncharacterized protein</fullName>
    </submittedName>
</protein>
<name>A0A454Y479_PRIPA</name>
<accession>A0A454Y479</accession>
<keyword evidence="2" id="KW-1133">Transmembrane helix</keyword>
<dbReference type="AlphaFoldDB" id="A0A454Y479"/>
<gene>
    <name evidence="3" type="primary">WBGene00283811</name>
</gene>
<dbReference type="Proteomes" id="UP000005239">
    <property type="component" value="Unassembled WGS sequence"/>
</dbReference>
<reference evidence="4" key="1">
    <citation type="journal article" date="2008" name="Nat. Genet.">
        <title>The Pristionchus pacificus genome provides a unique perspective on nematode lifestyle and parasitism.</title>
        <authorList>
            <person name="Dieterich C."/>
            <person name="Clifton S.W."/>
            <person name="Schuster L.N."/>
            <person name="Chinwalla A."/>
            <person name="Delehaunty K."/>
            <person name="Dinkelacker I."/>
            <person name="Fulton L."/>
            <person name="Fulton R."/>
            <person name="Godfrey J."/>
            <person name="Minx P."/>
            <person name="Mitreva M."/>
            <person name="Roeseler W."/>
            <person name="Tian H."/>
            <person name="Witte H."/>
            <person name="Yang S.P."/>
            <person name="Wilson R.K."/>
            <person name="Sommer R.J."/>
        </authorList>
    </citation>
    <scope>NUCLEOTIDE SEQUENCE [LARGE SCALE GENOMIC DNA]</scope>
    <source>
        <strain evidence="4">PS312</strain>
    </source>
</reference>
<evidence type="ECO:0000313" key="3">
    <source>
        <dbReference type="EnsemblMetazoa" id="PPA45442.1"/>
    </source>
</evidence>
<feature type="region of interest" description="Disordered" evidence="1">
    <location>
        <begin position="95"/>
        <end position="126"/>
    </location>
</feature>
<feature type="transmembrane region" description="Helical" evidence="2">
    <location>
        <begin position="37"/>
        <end position="60"/>
    </location>
</feature>
<proteinExistence type="predicted"/>
<evidence type="ECO:0000313" key="4">
    <source>
        <dbReference type="Proteomes" id="UP000005239"/>
    </source>
</evidence>